<dbReference type="Proteomes" id="UP000198748">
    <property type="component" value="Unassembled WGS sequence"/>
</dbReference>
<organism evidence="4 5">
    <name type="scientific">Dyadobacter soli</name>
    <dbReference type="NCBI Taxonomy" id="659014"/>
    <lineage>
        <taxon>Bacteria</taxon>
        <taxon>Pseudomonadati</taxon>
        <taxon>Bacteroidota</taxon>
        <taxon>Cytophagia</taxon>
        <taxon>Cytophagales</taxon>
        <taxon>Spirosomataceae</taxon>
        <taxon>Dyadobacter</taxon>
    </lineage>
</organism>
<keyword evidence="1" id="KW-0805">Transcription regulation</keyword>
<proteinExistence type="predicted"/>
<evidence type="ECO:0000313" key="4">
    <source>
        <dbReference type="EMBL" id="SDF59747.1"/>
    </source>
</evidence>
<dbReference type="InterPro" id="IPR009057">
    <property type="entry name" value="Homeodomain-like_sf"/>
</dbReference>
<keyword evidence="2" id="KW-0804">Transcription</keyword>
<dbReference type="Gene3D" id="1.10.10.60">
    <property type="entry name" value="Homeodomain-like"/>
    <property type="match status" value="1"/>
</dbReference>
<feature type="domain" description="HTH araC/xylS-type" evidence="3">
    <location>
        <begin position="1"/>
        <end position="44"/>
    </location>
</feature>
<evidence type="ECO:0000313" key="5">
    <source>
        <dbReference type="Proteomes" id="UP000198748"/>
    </source>
</evidence>
<protein>
    <recommendedName>
        <fullName evidence="3">HTH araC/xylS-type domain-containing protein</fullName>
    </recommendedName>
</protein>
<dbReference type="SUPFAM" id="SSF46689">
    <property type="entry name" value="Homeodomain-like"/>
    <property type="match status" value="1"/>
</dbReference>
<dbReference type="PROSITE" id="PS01124">
    <property type="entry name" value="HTH_ARAC_FAMILY_2"/>
    <property type="match status" value="1"/>
</dbReference>
<dbReference type="GO" id="GO:0003700">
    <property type="term" value="F:DNA-binding transcription factor activity"/>
    <property type="evidence" value="ECO:0007669"/>
    <property type="project" value="InterPro"/>
</dbReference>
<evidence type="ECO:0000256" key="2">
    <source>
        <dbReference type="ARBA" id="ARBA00023163"/>
    </source>
</evidence>
<reference evidence="5" key="1">
    <citation type="submission" date="2016-10" db="EMBL/GenBank/DDBJ databases">
        <authorList>
            <person name="Varghese N."/>
            <person name="Submissions S."/>
        </authorList>
    </citation>
    <scope>NUCLEOTIDE SEQUENCE [LARGE SCALE GENOMIC DNA]</scope>
    <source>
        <strain evidence="5">DSM 25329</strain>
    </source>
</reference>
<evidence type="ECO:0000259" key="3">
    <source>
        <dbReference type="PROSITE" id="PS01124"/>
    </source>
</evidence>
<sequence length="52" mass="5960">MYDNGRTGKTVSCIMHECGCIDDKAFRQMFRNHFGMSPLEYKVKYGVPLANV</sequence>
<name>A0A1G7MD59_9BACT</name>
<dbReference type="GO" id="GO:0043565">
    <property type="term" value="F:sequence-specific DNA binding"/>
    <property type="evidence" value="ECO:0007669"/>
    <property type="project" value="InterPro"/>
</dbReference>
<evidence type="ECO:0000256" key="1">
    <source>
        <dbReference type="ARBA" id="ARBA00023015"/>
    </source>
</evidence>
<gene>
    <name evidence="4" type="ORF">SAMN04487996_111230</name>
</gene>
<dbReference type="STRING" id="659014.SAMN04487996_111230"/>
<dbReference type="EMBL" id="FNAN01000011">
    <property type="protein sequence ID" value="SDF59747.1"/>
    <property type="molecule type" value="Genomic_DNA"/>
</dbReference>
<keyword evidence="5" id="KW-1185">Reference proteome</keyword>
<dbReference type="InterPro" id="IPR018060">
    <property type="entry name" value="HTH_AraC"/>
</dbReference>
<accession>A0A1G7MD59</accession>
<dbReference type="AlphaFoldDB" id="A0A1G7MD59"/>